<comment type="caution">
    <text evidence="1">The sequence shown here is derived from an EMBL/GenBank/DDBJ whole genome shotgun (WGS) entry which is preliminary data.</text>
</comment>
<dbReference type="Proteomes" id="UP001254832">
    <property type="component" value="Unassembled WGS sequence"/>
</dbReference>
<protein>
    <submittedName>
        <fullName evidence="1">Uncharacterized protein</fullName>
    </submittedName>
</protein>
<gene>
    <name evidence="1" type="ORF">J2W91_004600</name>
</gene>
<reference evidence="1" key="1">
    <citation type="submission" date="2023-07" db="EMBL/GenBank/DDBJ databases">
        <title>Sorghum-associated microbial communities from plants grown in Nebraska, USA.</title>
        <authorList>
            <person name="Schachtman D."/>
        </authorList>
    </citation>
    <scope>NUCLEOTIDE SEQUENCE</scope>
    <source>
        <strain evidence="1">BE80</strain>
    </source>
</reference>
<dbReference type="EMBL" id="JAVDTR010000015">
    <property type="protein sequence ID" value="MDR6726094.1"/>
    <property type="molecule type" value="Genomic_DNA"/>
</dbReference>
<evidence type="ECO:0000313" key="1">
    <source>
        <dbReference type="EMBL" id="MDR6726094.1"/>
    </source>
</evidence>
<proteinExistence type="predicted"/>
<evidence type="ECO:0000313" key="2">
    <source>
        <dbReference type="Proteomes" id="UP001254832"/>
    </source>
</evidence>
<organism evidence="1 2">
    <name type="scientific">Paenibacillus amylolyticus</name>
    <dbReference type="NCBI Taxonomy" id="1451"/>
    <lineage>
        <taxon>Bacteria</taxon>
        <taxon>Bacillati</taxon>
        <taxon>Bacillota</taxon>
        <taxon>Bacilli</taxon>
        <taxon>Bacillales</taxon>
        <taxon>Paenibacillaceae</taxon>
        <taxon>Paenibacillus</taxon>
    </lineage>
</organism>
<sequence>MVNEKIIVRVSNVSGYEGKNVGIARQAGVFIILSPIGTF</sequence>
<dbReference type="AlphaFoldDB" id="A0AAP5LSZ1"/>
<accession>A0AAP5LSZ1</accession>
<name>A0AAP5LSZ1_PAEAM</name>